<dbReference type="Ensembl" id="ENSCINT00000026210.2">
    <property type="protein sequence ID" value="ENSCINP00000025964.2"/>
    <property type="gene ID" value="ENSCING00000014327.2"/>
</dbReference>
<reference evidence="3" key="1">
    <citation type="journal article" date="2002" name="Science">
        <title>The draft genome of Ciona intestinalis: insights into chordate and vertebrate origins.</title>
        <authorList>
            <person name="Dehal P."/>
            <person name="Satou Y."/>
            <person name="Campbell R.K."/>
            <person name="Chapman J."/>
            <person name="Degnan B."/>
            <person name="De Tomaso A."/>
            <person name="Davidson B."/>
            <person name="Di Gregorio A."/>
            <person name="Gelpke M."/>
            <person name="Goodstein D.M."/>
            <person name="Harafuji N."/>
            <person name="Hastings K.E."/>
            <person name="Ho I."/>
            <person name="Hotta K."/>
            <person name="Huang W."/>
            <person name="Kawashima T."/>
            <person name="Lemaire P."/>
            <person name="Martinez D."/>
            <person name="Meinertzhagen I.A."/>
            <person name="Necula S."/>
            <person name="Nonaka M."/>
            <person name="Putnam N."/>
            <person name="Rash S."/>
            <person name="Saiga H."/>
            <person name="Satake M."/>
            <person name="Terry A."/>
            <person name="Yamada L."/>
            <person name="Wang H.G."/>
            <person name="Awazu S."/>
            <person name="Azumi K."/>
            <person name="Boore J."/>
            <person name="Branno M."/>
            <person name="Chin-Bow S."/>
            <person name="DeSantis R."/>
            <person name="Doyle S."/>
            <person name="Francino P."/>
            <person name="Keys D.N."/>
            <person name="Haga S."/>
            <person name="Hayashi H."/>
            <person name="Hino K."/>
            <person name="Imai K.S."/>
            <person name="Inaba K."/>
            <person name="Kano S."/>
            <person name="Kobayashi K."/>
            <person name="Kobayashi M."/>
            <person name="Lee B.I."/>
            <person name="Makabe K.W."/>
            <person name="Manohar C."/>
            <person name="Matassi G."/>
            <person name="Medina M."/>
            <person name="Mochizuki Y."/>
            <person name="Mount S."/>
            <person name="Morishita T."/>
            <person name="Miura S."/>
            <person name="Nakayama A."/>
            <person name="Nishizaka S."/>
            <person name="Nomoto H."/>
            <person name="Ohta F."/>
            <person name="Oishi K."/>
            <person name="Rigoutsos I."/>
            <person name="Sano M."/>
            <person name="Sasaki A."/>
            <person name="Sasakura Y."/>
            <person name="Shoguchi E."/>
            <person name="Shin-i T."/>
            <person name="Spagnuolo A."/>
            <person name="Stainier D."/>
            <person name="Suzuki M.M."/>
            <person name="Tassy O."/>
            <person name="Takatori N."/>
            <person name="Tokuoka M."/>
            <person name="Yagi K."/>
            <person name="Yoshizaki F."/>
            <person name="Wada S."/>
            <person name="Zhang C."/>
            <person name="Hyatt P.D."/>
            <person name="Larimer F."/>
            <person name="Detter C."/>
            <person name="Doggett N."/>
            <person name="Glavina T."/>
            <person name="Hawkins T."/>
            <person name="Richardson P."/>
            <person name="Lucas S."/>
            <person name="Kohara Y."/>
            <person name="Levine M."/>
            <person name="Satoh N."/>
            <person name="Rokhsar D.S."/>
        </authorList>
    </citation>
    <scope>NUCLEOTIDE SEQUENCE [LARGE SCALE GENOMIC DNA]</scope>
</reference>
<accession>F6TZN0</accession>
<keyword evidence="3" id="KW-1185">Reference proteome</keyword>
<dbReference type="HOGENOM" id="CLU_815190_0_0_1"/>
<feature type="region of interest" description="Disordered" evidence="1">
    <location>
        <begin position="246"/>
        <end position="265"/>
    </location>
</feature>
<sequence>MASANAKTFPTVIVTGLPVNDHVEKSLRNCIDQTIGPTNVVKIEQLGGSYVVAVTDNKYCYALRGADLVVSYRGKKYVPNVKPGQRMRNPSLNDQDVSEFKQRTRYSSGGNKFAFDSIPTAVLIYVHKSKVHIAQMKRALQEYGDANVIKEGKVVKVEVTCHQPCSYNEVEEAVDEFFDQFSDENEKFPINDLKQALQKQPQIFEASPSDKSSHLKYFVDTGYVRITGLSGAVQHRMKQIKKAMKGREAEIRSSTQSPSSTKQQHGLLEFKYDQEKSIIQFVRKEKRFLNDLNLLMNQNMATVESIKDDKAVYFLVRSKGNPTKQQRKDGKFEGNLRQILD</sequence>
<dbReference type="Proteomes" id="UP000008144">
    <property type="component" value="Chromosome 9"/>
</dbReference>
<feature type="compositionally biased region" description="Low complexity" evidence="1">
    <location>
        <begin position="253"/>
        <end position="264"/>
    </location>
</feature>
<evidence type="ECO:0000313" key="2">
    <source>
        <dbReference type="Ensembl" id="ENSCINP00000025964.2"/>
    </source>
</evidence>
<evidence type="ECO:0000256" key="1">
    <source>
        <dbReference type="SAM" id="MobiDB-lite"/>
    </source>
</evidence>
<protein>
    <submittedName>
        <fullName evidence="2">Uncharacterized protein</fullName>
    </submittedName>
</protein>
<dbReference type="AlphaFoldDB" id="F6TZN0"/>
<reference evidence="2" key="2">
    <citation type="journal article" date="2008" name="Genome Biol.">
        <title>Improved genome assembly and evidence-based global gene model set for the chordate Ciona intestinalis: new insight into intron and operon populations.</title>
        <authorList>
            <person name="Satou Y."/>
            <person name="Mineta K."/>
            <person name="Ogasawara M."/>
            <person name="Sasakura Y."/>
            <person name="Shoguchi E."/>
            <person name="Ueno K."/>
            <person name="Yamada L."/>
            <person name="Matsumoto J."/>
            <person name="Wasserscheid J."/>
            <person name="Dewar K."/>
            <person name="Wiley G.B."/>
            <person name="Macmil S.L."/>
            <person name="Roe B.A."/>
            <person name="Zeller R.W."/>
            <person name="Hastings K.E."/>
            <person name="Lemaire P."/>
            <person name="Lindquist E."/>
            <person name="Endo T."/>
            <person name="Hotta K."/>
            <person name="Inaba K."/>
        </authorList>
    </citation>
    <scope>NUCLEOTIDE SEQUENCE [LARGE SCALE GENOMIC DNA]</scope>
    <source>
        <strain evidence="2">wild type</strain>
    </source>
</reference>
<evidence type="ECO:0000313" key="3">
    <source>
        <dbReference type="Proteomes" id="UP000008144"/>
    </source>
</evidence>
<organism evidence="2 3">
    <name type="scientific">Ciona intestinalis</name>
    <name type="common">Transparent sea squirt</name>
    <name type="synonym">Ascidia intestinalis</name>
    <dbReference type="NCBI Taxonomy" id="7719"/>
    <lineage>
        <taxon>Eukaryota</taxon>
        <taxon>Metazoa</taxon>
        <taxon>Chordata</taxon>
        <taxon>Tunicata</taxon>
        <taxon>Ascidiacea</taxon>
        <taxon>Phlebobranchia</taxon>
        <taxon>Cionidae</taxon>
        <taxon>Ciona</taxon>
    </lineage>
</organism>
<name>F6TZN0_CIOIN</name>
<dbReference type="InParanoid" id="F6TZN0"/>
<reference evidence="2" key="4">
    <citation type="submission" date="2025-09" db="UniProtKB">
        <authorList>
            <consortium name="Ensembl"/>
        </authorList>
    </citation>
    <scope>IDENTIFICATION</scope>
</reference>
<dbReference type="EMBL" id="EAAA01002801">
    <property type="status" value="NOT_ANNOTATED_CDS"/>
    <property type="molecule type" value="Genomic_DNA"/>
</dbReference>
<proteinExistence type="predicted"/>
<reference evidence="2" key="3">
    <citation type="submission" date="2025-08" db="UniProtKB">
        <authorList>
            <consortium name="Ensembl"/>
        </authorList>
    </citation>
    <scope>IDENTIFICATION</scope>
</reference>